<sequence length="116" mass="12181">MPPVCTAGMARLRRTVTLRTLPTAVTVRTGGMRAIIGAAVTGSGTSRPLIDCPDATVSRLPCSPSWSIRVEVAGRFVGRRHRRPAHDGTGDRDPLPFAAGQLSRAVPDPAGRPDSA</sequence>
<dbReference type="AntiFam" id="ANF00142">
    <property type="entry name" value="Shadow ORF (opposite yadG)"/>
</dbReference>
<comment type="caution">
    <text evidence="2">The sequence shown here is derived from an EMBL/GenBank/DDBJ whole genome shotgun (WGS) entry which is preliminary data.</text>
</comment>
<dbReference type="EMBL" id="BOQL01000044">
    <property type="protein sequence ID" value="GIM73341.1"/>
    <property type="molecule type" value="Genomic_DNA"/>
</dbReference>
<accession>A0A919SKI2</accession>
<name>A0A919SKI2_9ACTN</name>
<keyword evidence="3" id="KW-1185">Reference proteome</keyword>
<gene>
    <name evidence="2" type="ORF">Aau02nite_55550</name>
</gene>
<evidence type="ECO:0000313" key="2">
    <source>
        <dbReference type="EMBL" id="GIM73341.1"/>
    </source>
</evidence>
<dbReference type="AntiFam" id="ANF00095">
    <property type="entry name" value="Shadow ORF (opposite ABC transporters)"/>
</dbReference>
<reference evidence="2" key="1">
    <citation type="submission" date="2021-03" db="EMBL/GenBank/DDBJ databases">
        <title>Whole genome shotgun sequence of Actinoplanes auranticolor NBRC 12245.</title>
        <authorList>
            <person name="Komaki H."/>
            <person name="Tamura T."/>
        </authorList>
    </citation>
    <scope>NUCLEOTIDE SEQUENCE</scope>
    <source>
        <strain evidence="2">NBRC 12245</strain>
    </source>
</reference>
<evidence type="ECO:0000256" key="1">
    <source>
        <dbReference type="SAM" id="MobiDB-lite"/>
    </source>
</evidence>
<evidence type="ECO:0000313" key="3">
    <source>
        <dbReference type="Proteomes" id="UP000681340"/>
    </source>
</evidence>
<protein>
    <submittedName>
        <fullName evidence="2">Uncharacterized protein</fullName>
    </submittedName>
</protein>
<feature type="compositionally biased region" description="Basic and acidic residues" evidence="1">
    <location>
        <begin position="85"/>
        <end position="94"/>
    </location>
</feature>
<dbReference type="AlphaFoldDB" id="A0A919SKI2"/>
<organism evidence="2 3">
    <name type="scientific">Actinoplanes auranticolor</name>
    <dbReference type="NCBI Taxonomy" id="47988"/>
    <lineage>
        <taxon>Bacteria</taxon>
        <taxon>Bacillati</taxon>
        <taxon>Actinomycetota</taxon>
        <taxon>Actinomycetes</taxon>
        <taxon>Micromonosporales</taxon>
        <taxon>Micromonosporaceae</taxon>
        <taxon>Actinoplanes</taxon>
    </lineage>
</organism>
<feature type="region of interest" description="Disordered" evidence="1">
    <location>
        <begin position="79"/>
        <end position="116"/>
    </location>
</feature>
<proteinExistence type="predicted"/>
<dbReference type="Proteomes" id="UP000681340">
    <property type="component" value="Unassembled WGS sequence"/>
</dbReference>